<dbReference type="PANTHER" id="PTHR36844">
    <property type="entry name" value="PROTEASE PRSW"/>
    <property type="match status" value="1"/>
</dbReference>
<name>A0A4R7W114_9PSEU</name>
<dbReference type="Proteomes" id="UP000294927">
    <property type="component" value="Unassembled WGS sequence"/>
</dbReference>
<dbReference type="Pfam" id="PF13367">
    <property type="entry name" value="PrsW-protease"/>
    <property type="match status" value="1"/>
</dbReference>
<keyword evidence="1" id="KW-0472">Membrane</keyword>
<dbReference type="InterPro" id="IPR026898">
    <property type="entry name" value="PrsW"/>
</dbReference>
<dbReference type="AlphaFoldDB" id="A0A4R7W114"/>
<keyword evidence="3" id="KW-1185">Reference proteome</keyword>
<feature type="transmembrane region" description="Helical" evidence="1">
    <location>
        <begin position="173"/>
        <end position="195"/>
    </location>
</feature>
<feature type="transmembrane region" description="Helical" evidence="1">
    <location>
        <begin position="105"/>
        <end position="125"/>
    </location>
</feature>
<proteinExistence type="predicted"/>
<keyword evidence="1" id="KW-1133">Transmembrane helix</keyword>
<sequence>MRRFSAVTAGRTSHEGVAELWPGRGTGEIREDRKGVVGMVRRWLWVVVLVVCGLLFGAVWWVLRETGNPNLVPALILLGSAVIPLTFVTFVAGQRVGFGVGAGTVGTVVLVGGVVGVVLAGLVEYDTVRGLGALPMVGVGLIEEAAKLTAPVAVLLVLVVLRRRRAPADGLLLGVAAGAGFAVLETMGYALVVLVESSGSLDALDDVLLMRGAMSPAAHMAWTGITAAALWAAAGRGWKGWSWLWFVGGFAVAVALHATWDSANSTWVYVVLGAVSLGILLTATILFHPRTGRARRPVQPTFAVGPA</sequence>
<feature type="transmembrane region" description="Helical" evidence="1">
    <location>
        <begin position="215"/>
        <end position="234"/>
    </location>
</feature>
<evidence type="ECO:0000313" key="3">
    <source>
        <dbReference type="Proteomes" id="UP000294927"/>
    </source>
</evidence>
<feature type="transmembrane region" description="Helical" evidence="1">
    <location>
        <begin position="266"/>
        <end position="287"/>
    </location>
</feature>
<dbReference type="PANTHER" id="PTHR36844:SF1">
    <property type="entry name" value="PROTEASE PRSW"/>
    <property type="match status" value="1"/>
</dbReference>
<feature type="transmembrane region" description="Helical" evidence="1">
    <location>
        <begin position="43"/>
        <end position="63"/>
    </location>
</feature>
<protein>
    <submittedName>
        <fullName evidence="2">RsiW-degrading membrane proteinase PrsW (M82 family)</fullName>
    </submittedName>
</protein>
<evidence type="ECO:0000313" key="2">
    <source>
        <dbReference type="EMBL" id="TDV56144.1"/>
    </source>
</evidence>
<feature type="transmembrane region" description="Helical" evidence="1">
    <location>
        <begin position="75"/>
        <end position="93"/>
    </location>
</feature>
<organism evidence="2 3">
    <name type="scientific">Actinophytocola oryzae</name>
    <dbReference type="NCBI Taxonomy" id="502181"/>
    <lineage>
        <taxon>Bacteria</taxon>
        <taxon>Bacillati</taxon>
        <taxon>Actinomycetota</taxon>
        <taxon>Actinomycetes</taxon>
        <taxon>Pseudonocardiales</taxon>
        <taxon>Pseudonocardiaceae</taxon>
    </lineage>
</organism>
<feature type="transmembrane region" description="Helical" evidence="1">
    <location>
        <begin position="145"/>
        <end position="161"/>
    </location>
</feature>
<dbReference type="GO" id="GO:0008233">
    <property type="term" value="F:peptidase activity"/>
    <property type="evidence" value="ECO:0007669"/>
    <property type="project" value="InterPro"/>
</dbReference>
<feature type="transmembrane region" description="Helical" evidence="1">
    <location>
        <begin position="241"/>
        <end position="260"/>
    </location>
</feature>
<comment type="caution">
    <text evidence="2">The sequence shown here is derived from an EMBL/GenBank/DDBJ whole genome shotgun (WGS) entry which is preliminary data.</text>
</comment>
<evidence type="ECO:0000256" key="1">
    <source>
        <dbReference type="SAM" id="Phobius"/>
    </source>
</evidence>
<gene>
    <name evidence="2" type="ORF">CLV71_102210</name>
</gene>
<reference evidence="2 3" key="1">
    <citation type="submission" date="2019-03" db="EMBL/GenBank/DDBJ databases">
        <title>Genomic Encyclopedia of Archaeal and Bacterial Type Strains, Phase II (KMG-II): from individual species to whole genera.</title>
        <authorList>
            <person name="Goeker M."/>
        </authorList>
    </citation>
    <scope>NUCLEOTIDE SEQUENCE [LARGE SCALE GENOMIC DNA]</scope>
    <source>
        <strain evidence="2 3">DSM 45499</strain>
    </source>
</reference>
<dbReference type="EMBL" id="SOCP01000002">
    <property type="protein sequence ID" value="TDV56144.1"/>
    <property type="molecule type" value="Genomic_DNA"/>
</dbReference>
<accession>A0A4R7W114</accession>
<keyword evidence="1" id="KW-0812">Transmembrane</keyword>